<dbReference type="Pfam" id="PF02893">
    <property type="entry name" value="GRAM"/>
    <property type="match status" value="1"/>
</dbReference>
<dbReference type="InterPro" id="IPR004182">
    <property type="entry name" value="GRAM"/>
</dbReference>
<dbReference type="AlphaFoldDB" id="A0A1C3KLC4"/>
<feature type="region of interest" description="Disordered" evidence="1">
    <location>
        <begin position="158"/>
        <end position="301"/>
    </location>
</feature>
<reference evidence="3 4" key="1">
    <citation type="submission" date="2016-06" db="EMBL/GenBank/DDBJ databases">
        <authorList>
            <consortium name="Pathogen Informatics"/>
        </authorList>
    </citation>
    <scope>NUCLEOTIDE SEQUENCE [LARGE SCALE GENOMIC DNA]</scope>
    <source>
        <strain evidence="3">PmlGA01</strain>
    </source>
</reference>
<evidence type="ECO:0000313" key="3">
    <source>
        <dbReference type="EMBL" id="SBT74792.1"/>
    </source>
</evidence>
<evidence type="ECO:0000259" key="2">
    <source>
        <dbReference type="SMART" id="SM00568"/>
    </source>
</evidence>
<dbReference type="EMBL" id="LT594489">
    <property type="protein sequence ID" value="SBT74792.1"/>
    <property type="molecule type" value="Genomic_DNA"/>
</dbReference>
<gene>
    <name evidence="3" type="primary">PmlGA01_010018900</name>
    <name evidence="3" type="ORF">PMLGA01_010018900</name>
</gene>
<feature type="domain" description="GRAM" evidence="2">
    <location>
        <begin position="420"/>
        <end position="484"/>
    </location>
</feature>
<sequence length="977" mass="113648">MLNEIKNAVQNENLNSMNCYNNVNQGIYFDEYVPPSRLTSDVLTENIRTEISSKIRKDLVARYKDVCIFDEHECKTKEKIIGNVQGVAQGVELDAQVEEGDIEVKEAHGVLEVQVEMEAQEDATDKQEEVKEAQMKEKEEIRELQEVKELEEVKGQEEVEELEEVKGQEEVEELEEVKEQEEVEKLEEVKGQEMKKQEVKELQEVKETQEEVKDAQEVKEKEEVKDAQEVKEKEEVKDAQEVKEKEEVKEAQEKAKETAEAKEVQEESKEAQGEAKSQEESKAQEMTVTEAQTDVGVKARQEQKESYDYSALLLEDLSDDVLMLIKKKYEERKRLQSTIKTDKFFSCGRIYPLSYVKKEGEPEKLEKSEKQEKLDKVDILDDKIEGALAPPEVSKETRRVSAEGSLIPDDSFTYRLSAKEDFDAIVRSSISTYSCALSKKILIQGKICITHDSVYFISLFNAFFSKNSVVRINYDAIQLVEKISSFHFIPNALKVVTKNKSFLFTSFVHRDHAYNVINDMIRNYNNVGEIPKKGIVIDSNEELVDDDDEEIKEDVQEEIEEKYDHEQEKSVKAREGTPNIEEGLRRTNYIFGGNLKEADEQPGDDVTNVITDKLDRGVKIESRKNALPMKISSKEEDILKEKKYIQCNNHIDSLYIHEYYFKQLFLDIFSKFDNDNPLVRNVLEKNPKNLNYDNLRNLDKIYEQNKFFTCEFLYNVSLFDDDKKKKVFGMPSRSNVKEKLSFFFFENSIIIQKVLVLLCNVPLAGCFHTVVTVHMHNVVGDKGNQVRYNNEHHNNTHIDFFYDISFVKHTFFKGQIKSNAMPELEKSLINLKRYTSEAIKKRYKKCNIPKKEDGYNYYYDNDVVHKTERYNAMQTNEDSRRPIRDEENIISMVENPRFEIDEISIYPKDFINEMSTVSSLFSKYSTARDSVISYFNKHVDFSPQNLTNNIGNGKKKKKKRKKRNTTHGRMCIFSESA</sequence>
<proteinExistence type="predicted"/>
<dbReference type="PANTHER" id="PTHR36812:SF9">
    <property type="entry name" value="MYB-LIKE PROTEIN X ISOFORM X1"/>
    <property type="match status" value="1"/>
</dbReference>
<dbReference type="VEuPathDB" id="PlasmoDB:PmUG01_01028200"/>
<organism evidence="3 4">
    <name type="scientific">Plasmodium malariae</name>
    <dbReference type="NCBI Taxonomy" id="5858"/>
    <lineage>
        <taxon>Eukaryota</taxon>
        <taxon>Sar</taxon>
        <taxon>Alveolata</taxon>
        <taxon>Apicomplexa</taxon>
        <taxon>Aconoidasida</taxon>
        <taxon>Haemosporida</taxon>
        <taxon>Plasmodiidae</taxon>
        <taxon>Plasmodium</taxon>
        <taxon>Plasmodium (Plasmodium)</taxon>
    </lineage>
</organism>
<protein>
    <recommendedName>
        <fullName evidence="2">GRAM domain-containing protein</fullName>
    </recommendedName>
</protein>
<dbReference type="Gene3D" id="2.30.29.30">
    <property type="entry name" value="Pleckstrin-homology domain (PH domain)/Phosphotyrosine-binding domain (PTB)"/>
    <property type="match status" value="1"/>
</dbReference>
<accession>A0A1C3KLC4</accession>
<feature type="region of interest" description="Disordered" evidence="1">
    <location>
        <begin position="946"/>
        <end position="967"/>
    </location>
</feature>
<evidence type="ECO:0000313" key="4">
    <source>
        <dbReference type="Proteomes" id="UP000219799"/>
    </source>
</evidence>
<dbReference type="PANTHER" id="PTHR36812">
    <property type="entry name" value="NEUROFILAMENT TRIPLET M PROTEIN-LIKE PROTEIN"/>
    <property type="match status" value="1"/>
</dbReference>
<dbReference type="InterPro" id="IPR011993">
    <property type="entry name" value="PH-like_dom_sf"/>
</dbReference>
<name>A0A1C3KLC4_PLAMA</name>
<feature type="compositionally biased region" description="Basic and acidic residues" evidence="1">
    <location>
        <begin position="186"/>
        <end position="283"/>
    </location>
</feature>
<dbReference type="Proteomes" id="UP000219799">
    <property type="component" value="Chromosome 1"/>
</dbReference>
<feature type="compositionally biased region" description="Basic residues" evidence="1">
    <location>
        <begin position="953"/>
        <end position="966"/>
    </location>
</feature>
<evidence type="ECO:0000256" key="1">
    <source>
        <dbReference type="SAM" id="MobiDB-lite"/>
    </source>
</evidence>
<dbReference type="SMART" id="SM00568">
    <property type="entry name" value="GRAM"/>
    <property type="match status" value="1"/>
</dbReference>
<feature type="compositionally biased region" description="Acidic residues" evidence="1">
    <location>
        <begin position="170"/>
        <end position="185"/>
    </location>
</feature>